<keyword evidence="7" id="KW-1185">Reference proteome</keyword>
<accession>A0A1C4WWS3</accession>
<dbReference type="AlphaFoldDB" id="A0A1C4WWS3"/>
<dbReference type="PANTHER" id="PTHR35369">
    <property type="entry name" value="BLR3025 PROTEIN-RELATED"/>
    <property type="match status" value="1"/>
</dbReference>
<name>A0A1C4WWS3_9ACTN</name>
<comment type="function">
    <text evidence="3">Poorly processive, error-prone DNA polymerase involved in untargeted mutagenesis. Copies undamaged DNA at stalled replication forks, which arise in vivo from mismatched or misaligned primer ends. These misaligned primers can be extended by PolIV. Exhibits no 3'-5' exonuclease (proofreading) activity. May be involved in translesional synthesis, in conjunction with the beta clamp from PolIII.</text>
</comment>
<dbReference type="InterPro" id="IPR001126">
    <property type="entry name" value="UmuC"/>
</dbReference>
<feature type="region of interest" description="Disordered" evidence="4">
    <location>
        <begin position="584"/>
        <end position="603"/>
    </location>
</feature>
<evidence type="ECO:0000256" key="4">
    <source>
        <dbReference type="SAM" id="MobiDB-lite"/>
    </source>
</evidence>
<dbReference type="Gene3D" id="3.40.1170.60">
    <property type="match status" value="1"/>
</dbReference>
<organism evidence="6 7">
    <name type="scientific">Micromonospora chokoriensis</name>
    <dbReference type="NCBI Taxonomy" id="356851"/>
    <lineage>
        <taxon>Bacteria</taxon>
        <taxon>Bacillati</taxon>
        <taxon>Actinomycetota</taxon>
        <taxon>Actinomycetes</taxon>
        <taxon>Micromonosporales</taxon>
        <taxon>Micromonosporaceae</taxon>
        <taxon>Micromonospora</taxon>
    </lineage>
</organism>
<evidence type="ECO:0000256" key="2">
    <source>
        <dbReference type="ARBA" id="ARBA00022763"/>
    </source>
</evidence>
<dbReference type="Gene3D" id="3.30.70.270">
    <property type="match status" value="1"/>
</dbReference>
<comment type="similarity">
    <text evidence="1">Belongs to the DNA polymerase type-Y family.</text>
</comment>
<dbReference type="InterPro" id="IPR050356">
    <property type="entry name" value="SulA_CellDiv_inhibitor"/>
</dbReference>
<dbReference type="RefSeq" id="WP_088988391.1">
    <property type="nucleotide sequence ID" value="NZ_LT607409.1"/>
</dbReference>
<dbReference type="eggNOG" id="COG0389">
    <property type="taxonomic scope" value="Bacteria"/>
</dbReference>
<dbReference type="InterPro" id="IPR043128">
    <property type="entry name" value="Rev_trsase/Diguanyl_cyclase"/>
</dbReference>
<protein>
    <submittedName>
        <fullName evidence="6">Protein ImuB</fullName>
    </submittedName>
</protein>
<feature type="compositionally biased region" description="Gly residues" evidence="4">
    <location>
        <begin position="584"/>
        <end position="596"/>
    </location>
</feature>
<dbReference type="PANTHER" id="PTHR35369:SF2">
    <property type="entry name" value="BLR3025 PROTEIN"/>
    <property type="match status" value="1"/>
</dbReference>
<feature type="region of interest" description="Disordered" evidence="4">
    <location>
        <begin position="403"/>
        <end position="426"/>
    </location>
</feature>
<evidence type="ECO:0000313" key="6">
    <source>
        <dbReference type="EMBL" id="SCF00623.1"/>
    </source>
</evidence>
<evidence type="ECO:0000259" key="5">
    <source>
        <dbReference type="PROSITE" id="PS50173"/>
    </source>
</evidence>
<evidence type="ECO:0000256" key="3">
    <source>
        <dbReference type="ARBA" id="ARBA00025589"/>
    </source>
</evidence>
<dbReference type="PROSITE" id="PS50173">
    <property type="entry name" value="UMUC"/>
    <property type="match status" value="1"/>
</dbReference>
<evidence type="ECO:0000256" key="1">
    <source>
        <dbReference type="ARBA" id="ARBA00010945"/>
    </source>
</evidence>
<dbReference type="Proteomes" id="UP000198224">
    <property type="component" value="Chromosome I"/>
</dbReference>
<dbReference type="GO" id="GO:0006281">
    <property type="term" value="P:DNA repair"/>
    <property type="evidence" value="ECO:0007669"/>
    <property type="project" value="InterPro"/>
</dbReference>
<sequence>MTGSPARTLLLWCPDWPVLAAEIVDGVPATGPVAVLHANRVVACSERARAEGVRRGLRKREAQGRCPQLTAVDYDPGRDTRAFEPVVAAVEELVAGVEVVRPGACAVAARGPSRYLGGEEAAAERIIEHVAQSCLVESQVGIADGVFAAGLAARAGRVVVPGGTPEFLAGLPVEALGRSALADLLRRLGVRTLGDFAALPAGDVLARFGFDGALAHRLAAGRDHRPLAVRQPPADLTVTAEHDEPIDRVDVAAFVARALAEQLHERLAGHGLACTRLGIEAVTEHGQELHRVWRHDGLLTAAAIADRVRWQLDGWLSGSSGRGGARPARPTAGIIRLRLIPDGVIAQAGLQAGLWGETGEERERAHRALSRVQGILGPEAVVTAVLGGGRSPADQVRLVPWGDERLPARPGPPPLPGEPIATGVGRAAGADSAAGAGRAAGVGRAAGADSAAGAGRAAGVGRAAGADSAAGAGRAAGVGRAAGADSAAGAGRAAGVGRAAGADSAAGAGRAAGVGRAAGADSAAGAGRAAGVGRAAGADSAAGAGRAAGVGRAAGADSAAGAGRAAGVGRAAGADSAAGAGRAAGMGRAAGRGGGEVPPWPGRLPRPSPAVVLPSPLAATVHDAAGEPVVISARLAVSAPPARLVVGTGRPAEIVGWAGPWPVDERWWAPAEARRRARFQVCLADGTALLLAVEAGQWLVEAIYD</sequence>
<evidence type="ECO:0000313" key="7">
    <source>
        <dbReference type="Proteomes" id="UP000198224"/>
    </source>
</evidence>
<dbReference type="Pfam" id="PF00817">
    <property type="entry name" value="IMS"/>
    <property type="match status" value="1"/>
</dbReference>
<keyword evidence="2" id="KW-0227">DNA damage</keyword>
<reference evidence="7" key="1">
    <citation type="submission" date="2016-06" db="EMBL/GenBank/DDBJ databases">
        <authorList>
            <person name="Varghese N."/>
            <person name="Submissions Spin"/>
        </authorList>
    </citation>
    <scope>NUCLEOTIDE SEQUENCE [LARGE SCALE GENOMIC DNA]</scope>
    <source>
        <strain evidence="7">DSM 45160</strain>
    </source>
</reference>
<gene>
    <name evidence="6" type="ORF">GA0070612_2941</name>
</gene>
<feature type="domain" description="UmuC" evidence="5">
    <location>
        <begin position="32"/>
        <end position="157"/>
    </location>
</feature>
<dbReference type="InterPro" id="IPR043502">
    <property type="entry name" value="DNA/RNA_pol_sf"/>
</dbReference>
<proteinExistence type="inferred from homology"/>
<dbReference type="CDD" id="cd03468">
    <property type="entry name" value="PolY_like"/>
    <property type="match status" value="1"/>
</dbReference>
<dbReference type="SUPFAM" id="SSF56672">
    <property type="entry name" value="DNA/RNA polymerases"/>
    <property type="match status" value="1"/>
</dbReference>
<dbReference type="EMBL" id="LT607409">
    <property type="protein sequence ID" value="SCF00623.1"/>
    <property type="molecule type" value="Genomic_DNA"/>
</dbReference>